<comment type="caution">
    <text evidence="8">The sequence shown here is derived from an EMBL/GenBank/DDBJ whole genome shotgun (WGS) entry which is preliminary data.</text>
</comment>
<dbReference type="InterPro" id="IPR027417">
    <property type="entry name" value="P-loop_NTPase"/>
</dbReference>
<comment type="similarity">
    <text evidence="1">Belongs to the helicase family. RecQ subfamily.</text>
</comment>
<proteinExistence type="inferred from homology"/>
<dbReference type="InterPro" id="IPR014001">
    <property type="entry name" value="Helicase_ATP-bd"/>
</dbReference>
<dbReference type="InterPro" id="IPR001650">
    <property type="entry name" value="Helicase_C-like"/>
</dbReference>
<dbReference type="PANTHER" id="PTHR13710">
    <property type="entry name" value="DNA HELICASE RECQ FAMILY MEMBER"/>
    <property type="match status" value="1"/>
</dbReference>
<evidence type="ECO:0000259" key="6">
    <source>
        <dbReference type="PROSITE" id="PS51192"/>
    </source>
</evidence>
<organism evidence="8 9">
    <name type="scientific">Orbilia blumenaviensis</name>
    <dbReference type="NCBI Taxonomy" id="1796055"/>
    <lineage>
        <taxon>Eukaryota</taxon>
        <taxon>Fungi</taxon>
        <taxon>Dikarya</taxon>
        <taxon>Ascomycota</taxon>
        <taxon>Pezizomycotina</taxon>
        <taxon>Orbiliomycetes</taxon>
        <taxon>Orbiliales</taxon>
        <taxon>Orbiliaceae</taxon>
        <taxon>Orbilia</taxon>
    </lineage>
</organism>
<sequence length="1481" mass="166577">MDSSNQPTIEKIENPKLRQRNLVAYSFGGYKIVVCIQCQEAKVASEVVGHLAASHGGDARLLNQELKPLFVDPDFGWATMKDLQGYQRALRTMKPQPFPGIVVSSKWLCEACNSLFTTEGSIKTHRSKCAQLREQEPHRRTGKSFRIKDLPFVECQTLLSSEGKSYFRVYPSGLAPVVLGAQDSQELELLKDVHQQRSDALDSVTDEDEVANPWLKRTRWLDFCGGDEELVLKTLAPMTSAQVSGEFEKISQATTRLLVSSLSNIENTSVFHLRRLRAPHDDIEGKPFERKQVVDTHNTYFAYLRRFVLYACRLYHAGESIYERTGVDMAPYKSHLEAILSLSGLSGYGEASGDLSLKILDFIIATITTPLPATASTKFVSPILNFLAAAGFDEARKYWKTAPESTQIFAGLSFCSRLLILRQAWRLTQDKLAEGESRDEVFDREFSLLVVVAKDQENYPMGEWLSQHAYAKIVSSNSYFSGKILWNAELTGIYYAGELFSLYRFRDFVGAIELHIQKLTEKQSFLREGERLKQFNLKDIFDDPSRRSRGYSFVKDPKNEGLSNPAALLEKILADPVLRDSFFPGEGYAEARVGEYFKADVELRKWIALAILITSGVPPRGPELLTLRKYNTGGDMRSFIVLDGELVIFTDYNKTRAISGLMKAICRFFPPTIAQNVVHYLLYIDPFVEYLKKRTGWGVDSPYMFTDKKGRPWDAGILSNFLRDHSKVIMGFPCKIASYRQISAAISKQFVRGMSEMIEMVVRDQEDMISRQFGHTRAVHEIRYGADVRTTAETQEINVREFLKVSKQYQFFIGAIPALPDWLLKISDIYFVGDGKHPTFRHPAYPAKYVVDAPPRHFVEAAETTISAEPSRQAVAAPARERVVARADEEPVFTSVGSGLYRLDEPFPFQLHAQLFKQYSSTSQGLVTWKLPEQAKAAEAIFRNNVSPLLVVLPCAAGKTTAALLAVAAGNGITIIIEPFISTCQDVERRALDMGISAVYWNHEQPRSGGLPINAPGVIITTPEGGTSKYFVTEVAKLHLARRLDRVIIDEIHQPLLDEGFRDTFRISMMTNLKVPIVMLTATMPPLMVPSLKSFLNFPTFVEIRAPTNIKNLAYRVGVGKPRSEIEKVLGDWMASCSRVSQPLDNKIIVFCRSKTRAQELSTKFNAPSYTGQMDMGEREKNLKRWRGEGGILFATTALGPGVDTQGVCAVFGIDVPWTLVEFVQQGARAGRGGSKAYNVLFCGPPKFQLPNFVNRTPWRIQSQKAICDFVTTKECRRRIISYFMDGVSVDCLTLGPGTEPCDNCRKSNELFAQGVFDLPEENFETPRVSAVVARNKQTQRIIDYLRMCRYHCPFCLFLSGSKPGHVLKNCPYRRRPRTTRFESGSCEQCGIPNSHCINSSEEIGCQNSGAVFGIIEAVFEDEEIRERVYGEAGVRELELKTYDKLLGWMIEGKVVEGKMTSNCWVLLQTLEELNLLTVSD</sequence>
<dbReference type="PANTHER" id="PTHR13710:SF154">
    <property type="entry name" value="RECQ HELICASE, PUTATIVE (AFU_ORTHOLOGUE AFUA_6G14720)-RELATED"/>
    <property type="match status" value="1"/>
</dbReference>
<dbReference type="SUPFAM" id="SSF52540">
    <property type="entry name" value="P-loop containing nucleoside triphosphate hydrolases"/>
    <property type="match status" value="1"/>
</dbReference>
<protein>
    <recommendedName>
        <fullName evidence="5">DNA 3'-5' helicase</fullName>
        <ecNumber evidence="5">5.6.2.4</ecNumber>
    </recommendedName>
</protein>
<evidence type="ECO:0000256" key="5">
    <source>
        <dbReference type="ARBA" id="ARBA00034808"/>
    </source>
</evidence>
<dbReference type="PROSITE" id="PS51192">
    <property type="entry name" value="HELICASE_ATP_BIND_1"/>
    <property type="match status" value="1"/>
</dbReference>
<dbReference type="GO" id="GO:0005737">
    <property type="term" value="C:cytoplasm"/>
    <property type="evidence" value="ECO:0007669"/>
    <property type="project" value="TreeGrafter"/>
</dbReference>
<dbReference type="GO" id="GO:0003676">
    <property type="term" value="F:nucleic acid binding"/>
    <property type="evidence" value="ECO:0007669"/>
    <property type="project" value="InterPro"/>
</dbReference>
<keyword evidence="3" id="KW-0067">ATP-binding</keyword>
<dbReference type="EC" id="5.6.2.4" evidence="5"/>
<feature type="domain" description="Helicase ATP-binding" evidence="6">
    <location>
        <begin position="940"/>
        <end position="1102"/>
    </location>
</feature>
<dbReference type="InterPro" id="IPR011545">
    <property type="entry name" value="DEAD/DEAH_box_helicase_dom"/>
</dbReference>
<dbReference type="SMART" id="SM00490">
    <property type="entry name" value="HELICc"/>
    <property type="match status" value="1"/>
</dbReference>
<name>A0AAV9VKL0_9PEZI</name>
<dbReference type="GO" id="GO:0005524">
    <property type="term" value="F:ATP binding"/>
    <property type="evidence" value="ECO:0007669"/>
    <property type="project" value="UniProtKB-KW"/>
</dbReference>
<dbReference type="Pfam" id="PF00271">
    <property type="entry name" value="Helicase_C"/>
    <property type="match status" value="1"/>
</dbReference>
<reference evidence="8 9" key="1">
    <citation type="submission" date="2019-10" db="EMBL/GenBank/DDBJ databases">
        <authorList>
            <person name="Palmer J.M."/>
        </authorList>
    </citation>
    <scope>NUCLEOTIDE SEQUENCE [LARGE SCALE GENOMIC DNA]</scope>
    <source>
        <strain evidence="8 9">TWF730</strain>
    </source>
</reference>
<dbReference type="SMART" id="SM00487">
    <property type="entry name" value="DEXDc"/>
    <property type="match status" value="1"/>
</dbReference>
<accession>A0AAV9VKL0</accession>
<evidence type="ECO:0000313" key="8">
    <source>
        <dbReference type="EMBL" id="KAK6362547.1"/>
    </source>
</evidence>
<dbReference type="Gene3D" id="3.40.50.300">
    <property type="entry name" value="P-loop containing nucleotide triphosphate hydrolases"/>
    <property type="match status" value="2"/>
</dbReference>
<keyword evidence="2" id="KW-0547">Nucleotide-binding</keyword>
<evidence type="ECO:0000256" key="3">
    <source>
        <dbReference type="ARBA" id="ARBA00022840"/>
    </source>
</evidence>
<comment type="catalytic activity">
    <reaction evidence="4">
        <text>Couples ATP hydrolysis with the unwinding of duplex DNA by translocating in the 3'-5' direction.</text>
        <dbReference type="EC" id="5.6.2.4"/>
    </reaction>
</comment>
<evidence type="ECO:0000256" key="4">
    <source>
        <dbReference type="ARBA" id="ARBA00034617"/>
    </source>
</evidence>
<dbReference type="GO" id="GO:0005694">
    <property type="term" value="C:chromosome"/>
    <property type="evidence" value="ECO:0007669"/>
    <property type="project" value="TreeGrafter"/>
</dbReference>
<keyword evidence="9" id="KW-1185">Reference proteome</keyword>
<dbReference type="GO" id="GO:0043138">
    <property type="term" value="F:3'-5' DNA helicase activity"/>
    <property type="evidence" value="ECO:0007669"/>
    <property type="project" value="UniProtKB-EC"/>
</dbReference>
<gene>
    <name evidence="8" type="ORF">TWF730_000005</name>
</gene>
<evidence type="ECO:0000256" key="1">
    <source>
        <dbReference type="ARBA" id="ARBA00005446"/>
    </source>
</evidence>
<evidence type="ECO:0000256" key="2">
    <source>
        <dbReference type="ARBA" id="ARBA00022741"/>
    </source>
</evidence>
<dbReference type="EMBL" id="JAVHNS010000001">
    <property type="protein sequence ID" value="KAK6362547.1"/>
    <property type="molecule type" value="Genomic_DNA"/>
</dbReference>
<dbReference type="Pfam" id="PF00270">
    <property type="entry name" value="DEAD"/>
    <property type="match status" value="1"/>
</dbReference>
<evidence type="ECO:0000313" key="9">
    <source>
        <dbReference type="Proteomes" id="UP001373714"/>
    </source>
</evidence>
<dbReference type="GO" id="GO:0009378">
    <property type="term" value="F:four-way junction helicase activity"/>
    <property type="evidence" value="ECO:0007669"/>
    <property type="project" value="TreeGrafter"/>
</dbReference>
<evidence type="ECO:0000259" key="7">
    <source>
        <dbReference type="PROSITE" id="PS51194"/>
    </source>
</evidence>
<dbReference type="GO" id="GO:0000724">
    <property type="term" value="P:double-strand break repair via homologous recombination"/>
    <property type="evidence" value="ECO:0007669"/>
    <property type="project" value="TreeGrafter"/>
</dbReference>
<dbReference type="Proteomes" id="UP001373714">
    <property type="component" value="Unassembled WGS sequence"/>
</dbReference>
<feature type="domain" description="Helicase C-terminal" evidence="7">
    <location>
        <begin position="1121"/>
        <end position="1278"/>
    </location>
</feature>
<dbReference type="PROSITE" id="PS51194">
    <property type="entry name" value="HELICASE_CTER"/>
    <property type="match status" value="1"/>
</dbReference>